<evidence type="ECO:0000256" key="1">
    <source>
        <dbReference type="ARBA" id="ARBA00009947"/>
    </source>
</evidence>
<dbReference type="PANTHER" id="PTHR11875">
    <property type="entry name" value="TESTIS-SPECIFIC Y-ENCODED PROTEIN"/>
    <property type="match status" value="1"/>
</dbReference>
<dbReference type="InterPro" id="IPR037231">
    <property type="entry name" value="NAP-like_sf"/>
</dbReference>
<keyword evidence="6" id="KW-1185">Reference proteome</keyword>
<feature type="region of interest" description="Disordered" evidence="4">
    <location>
        <begin position="218"/>
        <end position="257"/>
    </location>
</feature>
<dbReference type="InterPro" id="IPR002164">
    <property type="entry name" value="NAP_family"/>
</dbReference>
<dbReference type="GO" id="GO:0042393">
    <property type="term" value="F:histone binding"/>
    <property type="evidence" value="ECO:0007669"/>
    <property type="project" value="UniProtKB-ARBA"/>
</dbReference>
<dbReference type="EMBL" id="CAMGYJ010000002">
    <property type="protein sequence ID" value="CAI0377688.1"/>
    <property type="molecule type" value="Genomic_DNA"/>
</dbReference>
<evidence type="ECO:0000313" key="6">
    <source>
        <dbReference type="Proteomes" id="UP001154282"/>
    </source>
</evidence>
<comment type="caution">
    <text evidence="5">The sequence shown here is derived from an EMBL/GenBank/DDBJ whole genome shotgun (WGS) entry which is preliminary data.</text>
</comment>
<sequence>MVAGNGKKSKLNEEQQHPPADQIDAELQLSLEKLKDVQDELDKIHEEESDEVLAIEQKYNEVRRPIYLKRNELIKTMPDLWLTAFMSHPALGDLLTGDDDHEILKYVESLDVADFKDLKTGYSITFNFKENPYFHDTKLIKTFNFSDDGTTKITGTDIKWKEGRDPAKNGVVDEKKKGNKRPWTETSFFGWFGETEQDISELQDDVSEIIKEDLWPNPLKYFNMEDADEEDSDEDEEESGDDGDEEDDAGEDGVKEE</sequence>
<dbReference type="GO" id="GO:0005634">
    <property type="term" value="C:nucleus"/>
    <property type="evidence" value="ECO:0007669"/>
    <property type="project" value="InterPro"/>
</dbReference>
<evidence type="ECO:0000313" key="5">
    <source>
        <dbReference type="EMBL" id="CAI0377688.1"/>
    </source>
</evidence>
<dbReference type="Gene3D" id="3.30.1120.90">
    <property type="entry name" value="Nucleosome assembly protein"/>
    <property type="match status" value="1"/>
</dbReference>
<dbReference type="SUPFAM" id="SSF143113">
    <property type="entry name" value="NAP-like"/>
    <property type="match status" value="1"/>
</dbReference>
<dbReference type="Pfam" id="PF00956">
    <property type="entry name" value="NAP"/>
    <property type="match status" value="1"/>
</dbReference>
<dbReference type="Proteomes" id="UP001154282">
    <property type="component" value="Unassembled WGS sequence"/>
</dbReference>
<dbReference type="GO" id="GO:0000724">
    <property type="term" value="P:double-strand break repair via homologous recombination"/>
    <property type="evidence" value="ECO:0007669"/>
    <property type="project" value="UniProtKB-ARBA"/>
</dbReference>
<evidence type="ECO:0000256" key="4">
    <source>
        <dbReference type="SAM" id="MobiDB-lite"/>
    </source>
</evidence>
<feature type="compositionally biased region" description="Acidic residues" evidence="4">
    <location>
        <begin position="225"/>
        <end position="251"/>
    </location>
</feature>
<proteinExistence type="inferred from homology"/>
<accession>A0AAV0GZB4</accession>
<comment type="similarity">
    <text evidence="1 3">Belongs to the nucleosome assembly protein (NAP) family.</text>
</comment>
<reference evidence="5" key="1">
    <citation type="submission" date="2022-08" db="EMBL/GenBank/DDBJ databases">
        <authorList>
            <person name="Gutierrez-Valencia J."/>
        </authorList>
    </citation>
    <scope>NUCLEOTIDE SEQUENCE</scope>
</reference>
<protein>
    <submittedName>
        <fullName evidence="5">Uncharacterized protein</fullName>
    </submittedName>
</protein>
<dbReference type="AlphaFoldDB" id="A0AAV0GZB4"/>
<name>A0AAV0GZB4_9ROSI</name>
<evidence type="ECO:0000256" key="2">
    <source>
        <dbReference type="ARBA" id="ARBA00023186"/>
    </source>
</evidence>
<keyword evidence="2" id="KW-0143">Chaperone</keyword>
<dbReference type="GO" id="GO:0006334">
    <property type="term" value="P:nucleosome assembly"/>
    <property type="evidence" value="ECO:0007669"/>
    <property type="project" value="InterPro"/>
</dbReference>
<feature type="region of interest" description="Disordered" evidence="4">
    <location>
        <begin position="1"/>
        <end position="25"/>
    </location>
</feature>
<gene>
    <name evidence="5" type="ORF">LITE_LOCUS1563</name>
</gene>
<evidence type="ECO:0000256" key="3">
    <source>
        <dbReference type="RuleBase" id="RU003876"/>
    </source>
</evidence>
<dbReference type="Gene3D" id="1.20.5.1500">
    <property type="match status" value="1"/>
</dbReference>
<organism evidence="5 6">
    <name type="scientific">Linum tenue</name>
    <dbReference type="NCBI Taxonomy" id="586396"/>
    <lineage>
        <taxon>Eukaryota</taxon>
        <taxon>Viridiplantae</taxon>
        <taxon>Streptophyta</taxon>
        <taxon>Embryophyta</taxon>
        <taxon>Tracheophyta</taxon>
        <taxon>Spermatophyta</taxon>
        <taxon>Magnoliopsida</taxon>
        <taxon>eudicotyledons</taxon>
        <taxon>Gunneridae</taxon>
        <taxon>Pentapetalae</taxon>
        <taxon>rosids</taxon>
        <taxon>fabids</taxon>
        <taxon>Malpighiales</taxon>
        <taxon>Linaceae</taxon>
        <taxon>Linum</taxon>
    </lineage>
</organism>